<sequence length="533" mass="59440">MSRTMSAPMDMPAPLVCFGNSCPLIRSPGPGAFPHAPPTFVFITQNETPMFPPMFPPCVPFYPRPPFMPRPRFVAPYVPLEPLTITPLDDGSPSTVISENGSQSEEDHQENEPMISNECKALALPALTDMSASFSNCPARFPGIGDIRPFITAILNFKECTGMADEVALRGLPLLLTDVAAMRWQAEKHTVSSWSEAVALLRNTYKVRPSPYKVYRHLFGTHQKEDQSTEVFVKKARALLSQLPPFTLTEDTQLDLVYGLLNRHIREKVDRNDCNSFADLLRLANIAEMSIEQAQRPDAPESAAEAMPDGDVGDNSKDPCQNCKTFGQLLVRMCQKIHKKNAKETGTENMEAEENKQKKEEYKGPASKMRCFYCLSPNIVRMKCLDCILLTRLGAPLKPKARPVLTVNIYGLNFDMVVDTGARNCIATPALTEHLVANQQEFTSDDLDLTTREGSSLRQVMSIAAVDVWVAGVIVRTSFINFPRATENVLGMDFILDAGLVIDFRRNGQWSLRDMMGFRPVTFEKITPIDNEN</sequence>
<dbReference type="InterPro" id="IPR021109">
    <property type="entry name" value="Peptidase_aspartic_dom_sf"/>
</dbReference>
<dbReference type="RefSeq" id="XP_026727067.1">
    <property type="nucleotide sequence ID" value="XM_026871266.1"/>
</dbReference>
<dbReference type="GeneID" id="113493330"/>
<evidence type="ECO:0000313" key="3">
    <source>
        <dbReference type="RefSeq" id="XP_026727067.1"/>
    </source>
</evidence>
<evidence type="ECO:0000256" key="1">
    <source>
        <dbReference type="SAM" id="MobiDB-lite"/>
    </source>
</evidence>
<dbReference type="OrthoDB" id="425619at2759"/>
<name>A0A7E5VFJ4_TRINI</name>
<accession>A0A7E5VFJ4</accession>
<evidence type="ECO:0000313" key="2">
    <source>
        <dbReference type="Proteomes" id="UP000322000"/>
    </source>
</evidence>
<feature type="region of interest" description="Disordered" evidence="1">
    <location>
        <begin position="294"/>
        <end position="314"/>
    </location>
</feature>
<proteinExistence type="predicted"/>
<dbReference type="InParanoid" id="A0A7E5VFJ4"/>
<reference evidence="3" key="1">
    <citation type="submission" date="2025-08" db="UniProtKB">
        <authorList>
            <consortium name="RefSeq"/>
        </authorList>
    </citation>
    <scope>IDENTIFICATION</scope>
</reference>
<organism evidence="2 3">
    <name type="scientific">Trichoplusia ni</name>
    <name type="common">Cabbage looper</name>
    <dbReference type="NCBI Taxonomy" id="7111"/>
    <lineage>
        <taxon>Eukaryota</taxon>
        <taxon>Metazoa</taxon>
        <taxon>Ecdysozoa</taxon>
        <taxon>Arthropoda</taxon>
        <taxon>Hexapoda</taxon>
        <taxon>Insecta</taxon>
        <taxon>Pterygota</taxon>
        <taxon>Neoptera</taxon>
        <taxon>Endopterygota</taxon>
        <taxon>Lepidoptera</taxon>
        <taxon>Glossata</taxon>
        <taxon>Ditrysia</taxon>
        <taxon>Noctuoidea</taxon>
        <taxon>Noctuidae</taxon>
        <taxon>Plusiinae</taxon>
        <taxon>Trichoplusia</taxon>
    </lineage>
</organism>
<protein>
    <submittedName>
        <fullName evidence="3">Uncharacterized protein LOC113493330</fullName>
    </submittedName>
</protein>
<keyword evidence="2" id="KW-1185">Reference proteome</keyword>
<dbReference type="KEGG" id="tnl:113493330"/>
<dbReference type="SUPFAM" id="SSF50630">
    <property type="entry name" value="Acid proteases"/>
    <property type="match status" value="1"/>
</dbReference>
<dbReference type="Proteomes" id="UP000322000">
    <property type="component" value="Chromosome 1"/>
</dbReference>
<feature type="region of interest" description="Disordered" evidence="1">
    <location>
        <begin position="85"/>
        <end position="113"/>
    </location>
</feature>
<dbReference type="Gene3D" id="2.40.70.10">
    <property type="entry name" value="Acid Proteases"/>
    <property type="match status" value="1"/>
</dbReference>
<feature type="compositionally biased region" description="Polar residues" evidence="1">
    <location>
        <begin position="92"/>
        <end position="103"/>
    </location>
</feature>
<gene>
    <name evidence="3" type="primary">LOC113493330</name>
</gene>
<dbReference type="AlphaFoldDB" id="A0A7E5VFJ4"/>